<dbReference type="CDD" id="cd07185">
    <property type="entry name" value="OmpA_C-like"/>
    <property type="match status" value="1"/>
</dbReference>
<sequence length="261" mass="28249">MLHTLKDFSLRAGSLLAILALSACGNLSQVTGQGTTDKPVWPDPAHASFTNGSYPNLDSLRLVGNGMTKDQIYSLLGRPHFSEGFAGVREWDYLFHFRTSNGDETCQYKILYDKDMLARSFLWKPAACADVLNGQKPAAPATFALSSDVLFGFDSAVLTTKGRVAVDRIANQLRQRNDASVTVVGYTDRLGSEPYNQALSQRRADTVRLTLVNDGVEPGRVSAVGKGESAPLVQCNNGKQSELIACLAPNRRVEIVASGSH</sequence>
<gene>
    <name evidence="6" type="ORF">ACFOY1_21025</name>
</gene>
<name>A0ABV8P5M6_9BURK</name>
<protein>
    <submittedName>
        <fullName evidence="6">OmpA family protein</fullName>
    </submittedName>
</protein>
<dbReference type="InterPro" id="IPR006690">
    <property type="entry name" value="OMPA-like_CS"/>
</dbReference>
<keyword evidence="4" id="KW-0732">Signal</keyword>
<dbReference type="EMBL" id="JBHSBV010000013">
    <property type="protein sequence ID" value="MFC4203443.1"/>
    <property type="molecule type" value="Genomic_DNA"/>
</dbReference>
<dbReference type="InterPro" id="IPR007450">
    <property type="entry name" value="BamE_dom"/>
</dbReference>
<evidence type="ECO:0000313" key="6">
    <source>
        <dbReference type="EMBL" id="MFC4203443.1"/>
    </source>
</evidence>
<feature type="chain" id="PRO_5046634601" evidence="4">
    <location>
        <begin position="26"/>
        <end position="261"/>
    </location>
</feature>
<feature type="signal peptide" evidence="4">
    <location>
        <begin position="1"/>
        <end position="25"/>
    </location>
</feature>
<dbReference type="PROSITE" id="PS01068">
    <property type="entry name" value="OMPA_1"/>
    <property type="match status" value="1"/>
</dbReference>
<evidence type="ECO:0000256" key="4">
    <source>
        <dbReference type="SAM" id="SignalP"/>
    </source>
</evidence>
<dbReference type="PROSITE" id="PS51123">
    <property type="entry name" value="OMPA_2"/>
    <property type="match status" value="1"/>
</dbReference>
<dbReference type="InterPro" id="IPR006665">
    <property type="entry name" value="OmpA-like"/>
</dbReference>
<keyword evidence="7" id="KW-1185">Reference proteome</keyword>
<comment type="subcellular location">
    <subcellularLocation>
        <location evidence="1">Membrane</location>
    </subcellularLocation>
</comment>
<proteinExistence type="predicted"/>
<dbReference type="Proteomes" id="UP001595848">
    <property type="component" value="Unassembled WGS sequence"/>
</dbReference>
<feature type="domain" description="OmpA-like" evidence="5">
    <location>
        <begin position="138"/>
        <end position="261"/>
    </location>
</feature>
<reference evidence="7" key="1">
    <citation type="journal article" date="2019" name="Int. J. Syst. Evol. Microbiol.">
        <title>The Global Catalogue of Microorganisms (GCM) 10K type strain sequencing project: providing services to taxonomists for standard genome sequencing and annotation.</title>
        <authorList>
            <consortium name="The Broad Institute Genomics Platform"/>
            <consortium name="The Broad Institute Genome Sequencing Center for Infectious Disease"/>
            <person name="Wu L."/>
            <person name="Ma J."/>
        </authorList>
    </citation>
    <scope>NUCLEOTIDE SEQUENCE [LARGE SCALE GENOMIC DNA]</scope>
    <source>
        <strain evidence="7">LMG 24813</strain>
    </source>
</reference>
<comment type="caution">
    <text evidence="6">The sequence shown here is derived from an EMBL/GenBank/DDBJ whole genome shotgun (WGS) entry which is preliminary data.</text>
</comment>
<dbReference type="Pfam" id="PF00691">
    <property type="entry name" value="OmpA"/>
    <property type="match status" value="1"/>
</dbReference>
<evidence type="ECO:0000259" key="5">
    <source>
        <dbReference type="PROSITE" id="PS51123"/>
    </source>
</evidence>
<evidence type="ECO:0000256" key="3">
    <source>
        <dbReference type="PROSITE-ProRule" id="PRU00473"/>
    </source>
</evidence>
<dbReference type="RefSeq" id="WP_217966648.1">
    <property type="nucleotide sequence ID" value="NZ_JAHTBN010000017.1"/>
</dbReference>
<accession>A0ABV8P5M6</accession>
<organism evidence="6 7">
    <name type="scientific">Candidimonas humi</name>
    <dbReference type="NCBI Taxonomy" id="683355"/>
    <lineage>
        <taxon>Bacteria</taxon>
        <taxon>Pseudomonadati</taxon>
        <taxon>Pseudomonadota</taxon>
        <taxon>Betaproteobacteria</taxon>
        <taxon>Burkholderiales</taxon>
        <taxon>Alcaligenaceae</taxon>
        <taxon>Candidimonas</taxon>
    </lineage>
</organism>
<evidence type="ECO:0000256" key="1">
    <source>
        <dbReference type="ARBA" id="ARBA00004370"/>
    </source>
</evidence>
<evidence type="ECO:0000313" key="7">
    <source>
        <dbReference type="Proteomes" id="UP001595848"/>
    </source>
</evidence>
<dbReference type="PROSITE" id="PS51257">
    <property type="entry name" value="PROKAR_LIPOPROTEIN"/>
    <property type="match status" value="1"/>
</dbReference>
<dbReference type="PANTHER" id="PTHR30329:SF21">
    <property type="entry name" value="LIPOPROTEIN YIAD-RELATED"/>
    <property type="match status" value="1"/>
</dbReference>
<dbReference type="PANTHER" id="PTHR30329">
    <property type="entry name" value="STATOR ELEMENT OF FLAGELLAR MOTOR COMPLEX"/>
    <property type="match status" value="1"/>
</dbReference>
<evidence type="ECO:0000256" key="2">
    <source>
        <dbReference type="ARBA" id="ARBA00023136"/>
    </source>
</evidence>
<dbReference type="InterPro" id="IPR050330">
    <property type="entry name" value="Bact_OuterMem_StrucFunc"/>
</dbReference>
<dbReference type="Pfam" id="PF04355">
    <property type="entry name" value="BamE"/>
    <property type="match status" value="1"/>
</dbReference>
<keyword evidence="2 3" id="KW-0472">Membrane</keyword>